<gene>
    <name evidence="2" type="ORF">WCN91_10400</name>
</gene>
<keyword evidence="3" id="KW-1185">Reference proteome</keyword>
<accession>A0ABU9MXL3</accession>
<evidence type="ECO:0008006" key="4">
    <source>
        <dbReference type="Google" id="ProtNLM"/>
    </source>
</evidence>
<evidence type="ECO:0000256" key="1">
    <source>
        <dbReference type="SAM" id="Coils"/>
    </source>
</evidence>
<sequence length="293" mass="34213">MSLALGKVDKYFCDKGFGFVKPVLMSNESVDSIFFHISVIKNKSFANKLKSDDLEESYYFWFNFRRGPKGFEVTNTIRESDIVNETSDSTELTSKIELYWLDITNSMPDWVKLASTSLGLDVEYLNLQRNIKKEEIKKLKIIEEQNEFKKLSTVPKEEYESLETVCSELRSELRVIKNKLADVTYEYKQAKDKWECALDDPSIFEFELLVKEIEGLDVKLTKSHEVSRYIVDNRLGDKYQNLAGVLEMESDSSQWKFDGGIDPKYYKELCRRLGLSNKNTFSRVRKFVAYKDI</sequence>
<dbReference type="SUPFAM" id="SSF50249">
    <property type="entry name" value="Nucleic acid-binding proteins"/>
    <property type="match status" value="1"/>
</dbReference>
<evidence type="ECO:0000313" key="3">
    <source>
        <dbReference type="Proteomes" id="UP001447008"/>
    </source>
</evidence>
<evidence type="ECO:0000313" key="2">
    <source>
        <dbReference type="EMBL" id="MEM0515815.1"/>
    </source>
</evidence>
<dbReference type="EMBL" id="JBCGCU010000010">
    <property type="protein sequence ID" value="MEM0515815.1"/>
    <property type="molecule type" value="Genomic_DNA"/>
</dbReference>
<dbReference type="Gene3D" id="2.40.50.140">
    <property type="entry name" value="Nucleic acid-binding proteins"/>
    <property type="match status" value="1"/>
</dbReference>
<dbReference type="InterPro" id="IPR012340">
    <property type="entry name" value="NA-bd_OB-fold"/>
</dbReference>
<dbReference type="RefSeq" id="WP_342678782.1">
    <property type="nucleotide sequence ID" value="NZ_JBCGCU010000010.1"/>
</dbReference>
<comment type="caution">
    <text evidence="2">The sequence shown here is derived from an EMBL/GenBank/DDBJ whole genome shotgun (WGS) entry which is preliminary data.</text>
</comment>
<organism evidence="2 3">
    <name type="scientific">Pseudoalteromonas qingdaonensis</name>
    <dbReference type="NCBI Taxonomy" id="3131913"/>
    <lineage>
        <taxon>Bacteria</taxon>
        <taxon>Pseudomonadati</taxon>
        <taxon>Pseudomonadota</taxon>
        <taxon>Gammaproteobacteria</taxon>
        <taxon>Alteromonadales</taxon>
        <taxon>Pseudoalteromonadaceae</taxon>
        <taxon>Pseudoalteromonas</taxon>
    </lineage>
</organism>
<reference evidence="2 3" key="1">
    <citation type="submission" date="2024-03" db="EMBL/GenBank/DDBJ databases">
        <title>Pseudoalteromonas qingdaonensis sp. nov., isolated from the intestines of marine benthic organisms.</title>
        <authorList>
            <person name="Lin X."/>
            <person name="Fang S."/>
            <person name="Hu X."/>
        </authorList>
    </citation>
    <scope>NUCLEOTIDE SEQUENCE [LARGE SCALE GENOMIC DNA]</scope>
    <source>
        <strain evidence="2 3">YIC-827</strain>
    </source>
</reference>
<name>A0ABU9MXL3_9GAMM</name>
<dbReference type="Proteomes" id="UP001447008">
    <property type="component" value="Unassembled WGS sequence"/>
</dbReference>
<proteinExistence type="predicted"/>
<feature type="coiled-coil region" evidence="1">
    <location>
        <begin position="159"/>
        <end position="193"/>
    </location>
</feature>
<protein>
    <recommendedName>
        <fullName evidence="4">CSD domain-containing protein</fullName>
    </recommendedName>
</protein>
<keyword evidence="1" id="KW-0175">Coiled coil</keyword>